<evidence type="ECO:0000256" key="4">
    <source>
        <dbReference type="ARBA" id="ARBA00022723"/>
    </source>
</evidence>
<feature type="binding site" evidence="7">
    <location>
        <position position="87"/>
    </location>
    <ligand>
        <name>Mg(2+)</name>
        <dbReference type="ChEBI" id="CHEBI:18420"/>
        <label>1</label>
        <note>catalytic</note>
    </ligand>
</feature>
<accession>A0A1M5NLB5</accession>
<dbReference type="GO" id="GO:0046872">
    <property type="term" value="F:metal ion binding"/>
    <property type="evidence" value="ECO:0007669"/>
    <property type="project" value="UniProtKB-KW"/>
</dbReference>
<feature type="binding site" evidence="7">
    <location>
        <position position="215"/>
    </location>
    <ligand>
        <name>Mg(2+)</name>
        <dbReference type="ChEBI" id="CHEBI:18420"/>
        <label>1</label>
        <note>catalytic</note>
    </ligand>
</feature>
<dbReference type="PRINTS" id="PR01959">
    <property type="entry name" value="SBIMPHPHTASE"/>
</dbReference>
<feature type="binding site" evidence="7">
    <location>
        <position position="70"/>
    </location>
    <ligand>
        <name>Mg(2+)</name>
        <dbReference type="ChEBI" id="CHEBI:18420"/>
        <label>1</label>
        <note>catalytic</note>
    </ligand>
</feature>
<dbReference type="Pfam" id="PF00459">
    <property type="entry name" value="Inositol_P"/>
    <property type="match status" value="1"/>
</dbReference>
<dbReference type="GO" id="GO:0006020">
    <property type="term" value="P:inositol metabolic process"/>
    <property type="evidence" value="ECO:0007669"/>
    <property type="project" value="TreeGrafter"/>
</dbReference>
<reference evidence="9 10" key="1">
    <citation type="submission" date="2016-11" db="EMBL/GenBank/DDBJ databases">
        <authorList>
            <person name="Jaros S."/>
            <person name="Januszkiewicz K."/>
            <person name="Wedrychowicz H."/>
        </authorList>
    </citation>
    <scope>NUCLEOTIDE SEQUENCE [LARGE SCALE GENOMIC DNA]</scope>
    <source>
        <strain evidence="9 10">DSM 24574</strain>
    </source>
</reference>
<dbReference type="PANTHER" id="PTHR20854">
    <property type="entry name" value="INOSITOL MONOPHOSPHATASE"/>
    <property type="match status" value="1"/>
</dbReference>
<evidence type="ECO:0000256" key="8">
    <source>
        <dbReference type="RuleBase" id="RU364068"/>
    </source>
</evidence>
<dbReference type="PROSITE" id="PS00630">
    <property type="entry name" value="IMP_2"/>
    <property type="match status" value="1"/>
</dbReference>
<dbReference type="CDD" id="cd01639">
    <property type="entry name" value="IMPase"/>
    <property type="match status" value="1"/>
</dbReference>
<dbReference type="Gene3D" id="3.30.540.10">
    <property type="entry name" value="Fructose-1,6-Bisphosphatase, subunit A, domain 1"/>
    <property type="match status" value="1"/>
</dbReference>
<dbReference type="GO" id="GO:0046854">
    <property type="term" value="P:phosphatidylinositol phosphate biosynthetic process"/>
    <property type="evidence" value="ECO:0007669"/>
    <property type="project" value="InterPro"/>
</dbReference>
<feature type="binding site" evidence="7">
    <location>
        <position position="89"/>
    </location>
    <ligand>
        <name>Mg(2+)</name>
        <dbReference type="ChEBI" id="CHEBI:18420"/>
        <label>1</label>
        <note>catalytic</note>
    </ligand>
</feature>
<name>A0A1M5NLB5_9BACT</name>
<dbReference type="OrthoDB" id="9772456at2"/>
<dbReference type="PRINTS" id="PR00377">
    <property type="entry name" value="IMPHPHTASES"/>
</dbReference>
<dbReference type="SUPFAM" id="SSF56655">
    <property type="entry name" value="Carbohydrate phosphatase"/>
    <property type="match status" value="1"/>
</dbReference>
<evidence type="ECO:0000313" key="9">
    <source>
        <dbReference type="EMBL" id="SHG90302.1"/>
    </source>
</evidence>
<dbReference type="AlphaFoldDB" id="A0A1M5NLB5"/>
<gene>
    <name evidence="9" type="ORF">SAMN04488109_2404</name>
</gene>
<keyword evidence="4 7" id="KW-0479">Metal-binding</keyword>
<dbReference type="GO" id="GO:0007165">
    <property type="term" value="P:signal transduction"/>
    <property type="evidence" value="ECO:0007669"/>
    <property type="project" value="TreeGrafter"/>
</dbReference>
<comment type="catalytic activity">
    <reaction evidence="1 8">
        <text>a myo-inositol phosphate + H2O = myo-inositol + phosphate</text>
        <dbReference type="Rhea" id="RHEA:24056"/>
        <dbReference type="ChEBI" id="CHEBI:15377"/>
        <dbReference type="ChEBI" id="CHEBI:17268"/>
        <dbReference type="ChEBI" id="CHEBI:43474"/>
        <dbReference type="ChEBI" id="CHEBI:84139"/>
        <dbReference type="EC" id="3.1.3.25"/>
    </reaction>
</comment>
<comment type="cofactor">
    <cofactor evidence="2 7 8">
        <name>Mg(2+)</name>
        <dbReference type="ChEBI" id="CHEBI:18420"/>
    </cofactor>
</comment>
<dbReference type="InterPro" id="IPR020550">
    <property type="entry name" value="Inositol_monophosphatase_CS"/>
</dbReference>
<evidence type="ECO:0000256" key="5">
    <source>
        <dbReference type="ARBA" id="ARBA00022801"/>
    </source>
</evidence>
<dbReference type="STRING" id="947013.SAMN04488109_2404"/>
<dbReference type="GO" id="GO:0008934">
    <property type="term" value="F:inositol monophosphate 1-phosphatase activity"/>
    <property type="evidence" value="ECO:0007669"/>
    <property type="project" value="InterPro"/>
</dbReference>
<protein>
    <recommendedName>
        <fullName evidence="8">Inositol-1-monophosphatase</fullName>
        <ecNumber evidence="8">3.1.3.25</ecNumber>
    </recommendedName>
</protein>
<evidence type="ECO:0000313" key="10">
    <source>
        <dbReference type="Proteomes" id="UP000184212"/>
    </source>
</evidence>
<keyword evidence="6 7" id="KW-0460">Magnesium</keyword>
<dbReference type="PROSITE" id="PS00629">
    <property type="entry name" value="IMP_1"/>
    <property type="match status" value="1"/>
</dbReference>
<feature type="binding site" evidence="7">
    <location>
        <position position="90"/>
    </location>
    <ligand>
        <name>Mg(2+)</name>
        <dbReference type="ChEBI" id="CHEBI:18420"/>
        <label>2</label>
    </ligand>
</feature>
<dbReference type="EC" id="3.1.3.25" evidence="8"/>
<dbReference type="InterPro" id="IPR020583">
    <property type="entry name" value="Inositol_monoP_metal-BS"/>
</dbReference>
<dbReference type="RefSeq" id="WP_073133946.1">
    <property type="nucleotide sequence ID" value="NZ_FQWQ01000001.1"/>
</dbReference>
<comment type="similarity">
    <text evidence="3 8">Belongs to the inositol monophosphatase superfamily.</text>
</comment>
<dbReference type="EMBL" id="FQWQ01000001">
    <property type="protein sequence ID" value="SHG90302.1"/>
    <property type="molecule type" value="Genomic_DNA"/>
</dbReference>
<keyword evidence="10" id="KW-1185">Reference proteome</keyword>
<sequence>MNLKEIQKSVREVCAEVGEFIYTEGANFDRSRIEQKTGFNNLVSYVDKEAERRLVKVLHAILPQAGFITEEGTVEQSKTKEYNWIIDPLDGTTNFLHGLPIYAISIGLSRGDKVVLGAIFHVVRKECFHAIENDDAYCNNQIIRVSTIPTLNESLLATGFPYYHFDKGEVYLDIIKEFLEHTHGIRRLGSAAIDLAYVAAGRLEGFFEYNLNPWDVAAGTLIVQQAGGKVTDFKGGNNFVFGGELCAANGNMHGEMLKLIKNKWY</sequence>
<evidence type="ECO:0000256" key="3">
    <source>
        <dbReference type="ARBA" id="ARBA00009759"/>
    </source>
</evidence>
<evidence type="ECO:0000256" key="2">
    <source>
        <dbReference type="ARBA" id="ARBA00001946"/>
    </source>
</evidence>
<organism evidence="9 10">
    <name type="scientific">Chryseolinea serpens</name>
    <dbReference type="NCBI Taxonomy" id="947013"/>
    <lineage>
        <taxon>Bacteria</taxon>
        <taxon>Pseudomonadati</taxon>
        <taxon>Bacteroidota</taxon>
        <taxon>Cytophagia</taxon>
        <taxon>Cytophagales</taxon>
        <taxon>Fulvivirgaceae</taxon>
        <taxon>Chryseolinea</taxon>
    </lineage>
</organism>
<evidence type="ECO:0000256" key="7">
    <source>
        <dbReference type="PIRSR" id="PIRSR600760-2"/>
    </source>
</evidence>
<dbReference type="PANTHER" id="PTHR20854:SF4">
    <property type="entry name" value="INOSITOL-1-MONOPHOSPHATASE-RELATED"/>
    <property type="match status" value="1"/>
</dbReference>
<proteinExistence type="inferred from homology"/>
<dbReference type="Proteomes" id="UP000184212">
    <property type="component" value="Unassembled WGS sequence"/>
</dbReference>
<dbReference type="InterPro" id="IPR022337">
    <property type="entry name" value="Inositol_monophosphatase_SuhB"/>
</dbReference>
<dbReference type="Gene3D" id="3.40.190.80">
    <property type="match status" value="1"/>
</dbReference>
<keyword evidence="5 8" id="KW-0378">Hydrolase</keyword>
<dbReference type="InterPro" id="IPR000760">
    <property type="entry name" value="Inositol_monophosphatase-like"/>
</dbReference>
<evidence type="ECO:0000256" key="1">
    <source>
        <dbReference type="ARBA" id="ARBA00001033"/>
    </source>
</evidence>
<dbReference type="InterPro" id="IPR033942">
    <property type="entry name" value="IMPase"/>
</dbReference>
<dbReference type="FunFam" id="3.30.540.10:FF:000003">
    <property type="entry name" value="Inositol-1-monophosphatase"/>
    <property type="match status" value="1"/>
</dbReference>
<evidence type="ECO:0000256" key="6">
    <source>
        <dbReference type="ARBA" id="ARBA00022842"/>
    </source>
</evidence>